<organism evidence="6 7">
    <name type="scientific">Clupea harengus</name>
    <name type="common">Atlantic herring</name>
    <dbReference type="NCBI Taxonomy" id="7950"/>
    <lineage>
        <taxon>Eukaryota</taxon>
        <taxon>Metazoa</taxon>
        <taxon>Chordata</taxon>
        <taxon>Craniata</taxon>
        <taxon>Vertebrata</taxon>
        <taxon>Euteleostomi</taxon>
        <taxon>Actinopterygii</taxon>
        <taxon>Neopterygii</taxon>
        <taxon>Teleostei</taxon>
        <taxon>Clupei</taxon>
        <taxon>Clupeiformes</taxon>
        <taxon>Clupeoidei</taxon>
        <taxon>Clupeidae</taxon>
        <taxon>Clupea</taxon>
    </lineage>
</organism>
<evidence type="ECO:0000256" key="2">
    <source>
        <dbReference type="ARBA" id="ARBA00022553"/>
    </source>
</evidence>
<dbReference type="PANTHER" id="PTHR28664">
    <property type="entry name" value="TIGHT JUNCTION-ASSOCIATED PROTEIN 1"/>
    <property type="match status" value="1"/>
</dbReference>
<keyword evidence="6" id="KW-1185">Reference proteome</keyword>
<keyword evidence="3" id="KW-0472">Membrane</keyword>
<reference evidence="7" key="1">
    <citation type="submission" date="2025-08" db="UniProtKB">
        <authorList>
            <consortium name="RefSeq"/>
        </authorList>
    </citation>
    <scope>IDENTIFICATION</scope>
</reference>
<evidence type="ECO:0000313" key="6">
    <source>
        <dbReference type="Proteomes" id="UP000515152"/>
    </source>
</evidence>
<name>A0A6P8FXX9_CLUHA</name>
<keyword evidence="2" id="KW-0597">Phosphoprotein</keyword>
<feature type="compositionally biased region" description="Polar residues" evidence="5">
    <location>
        <begin position="34"/>
        <end position="45"/>
    </location>
</feature>
<protein>
    <submittedName>
        <fullName evidence="7">Uncharacterized protein si:dkey-273o13.3</fullName>
    </submittedName>
</protein>
<proteinExistence type="predicted"/>
<dbReference type="RefSeq" id="XP_031428341.1">
    <property type="nucleotide sequence ID" value="XM_031572481.2"/>
</dbReference>
<gene>
    <name evidence="7" type="primary">si:dkey-273o13.3</name>
</gene>
<dbReference type="GeneID" id="116221527"/>
<feature type="coiled-coil region" evidence="4">
    <location>
        <begin position="94"/>
        <end position="174"/>
    </location>
</feature>
<dbReference type="KEGG" id="char:116221527"/>
<dbReference type="OrthoDB" id="9908814at2759"/>
<dbReference type="Proteomes" id="UP000515152">
    <property type="component" value="Chromosome 8"/>
</dbReference>
<evidence type="ECO:0000256" key="1">
    <source>
        <dbReference type="ARBA" id="ARBA00004170"/>
    </source>
</evidence>
<dbReference type="PANTHER" id="PTHR28664:SF3">
    <property type="entry name" value="TIGHT JUNCTION-ASSOCIATED PROTEIN 1"/>
    <property type="match status" value="1"/>
</dbReference>
<evidence type="ECO:0000256" key="4">
    <source>
        <dbReference type="SAM" id="Coils"/>
    </source>
</evidence>
<dbReference type="GO" id="GO:0007030">
    <property type="term" value="P:Golgi organization"/>
    <property type="evidence" value="ECO:0007669"/>
    <property type="project" value="TreeGrafter"/>
</dbReference>
<evidence type="ECO:0000256" key="3">
    <source>
        <dbReference type="ARBA" id="ARBA00023136"/>
    </source>
</evidence>
<dbReference type="AlphaFoldDB" id="A0A6P8FXX9"/>
<comment type="subcellular location">
    <subcellularLocation>
        <location evidence="1">Membrane</location>
        <topology evidence="1">Peripheral membrane protein</topology>
    </subcellularLocation>
</comment>
<dbReference type="GO" id="GO:0005802">
    <property type="term" value="C:trans-Golgi network"/>
    <property type="evidence" value="ECO:0007669"/>
    <property type="project" value="TreeGrafter"/>
</dbReference>
<dbReference type="GO" id="GO:0016020">
    <property type="term" value="C:membrane"/>
    <property type="evidence" value="ECO:0007669"/>
    <property type="project" value="UniProtKB-SubCell"/>
</dbReference>
<keyword evidence="4" id="KW-0175">Coiled coil</keyword>
<dbReference type="InterPro" id="IPR043441">
    <property type="entry name" value="Tjap1/BEGAIN"/>
</dbReference>
<evidence type="ECO:0000256" key="5">
    <source>
        <dbReference type="SAM" id="MobiDB-lite"/>
    </source>
</evidence>
<accession>A0A6P8FXX9</accession>
<sequence length="445" mass="49011">MPHSAGHMATSPGVHSGGELESHSSKSSSSRNSPTGQDDLSTSTYMGPPPAYRDSGSEMEKIRFLQGQNEDLQHTLLQTSVRMDCLGAEFKTGHQVLESELQSTRVELSSLLDRFKNLQSNYSCTQESNNLLEKKLHCVAGNLDGERDRLNQRIDQLTEQLAVAKTTIHSLEAINVTSMLPGAMEKQLQSDDAAKQLTLPATPPPVQFLDHSHYNQAGADQPLGPVPEEEESDWSEMGDEARQYVPIGHHDGAAILTWISGHRSHWVEGDTESESGGEEVIRQYPTRPLQIPHLQFTVHQETVPILMDDVSSTSFQKYHRDPAEDHHFPPPRKLGSPIRILSASMEEISGAGLKMQGHSTNCTEAAMDRHHPRGDVTESPEEEGQIVHSWREAQGHGTAGGGGGGVEHAASLRTLQEAERLLHRYISQSPPRVVEEVLNGERTKL</sequence>
<evidence type="ECO:0000313" key="7">
    <source>
        <dbReference type="RefSeq" id="XP_031428341.1"/>
    </source>
</evidence>
<feature type="region of interest" description="Disordered" evidence="5">
    <location>
        <begin position="1"/>
        <end position="55"/>
    </location>
</feature>